<organism evidence="3">
    <name type="scientific">Spirodela intermedia</name>
    <name type="common">Intermediate duckweed</name>
    <dbReference type="NCBI Taxonomy" id="51605"/>
    <lineage>
        <taxon>Eukaryota</taxon>
        <taxon>Viridiplantae</taxon>
        <taxon>Streptophyta</taxon>
        <taxon>Embryophyta</taxon>
        <taxon>Tracheophyta</taxon>
        <taxon>Spermatophyta</taxon>
        <taxon>Magnoliopsida</taxon>
        <taxon>Liliopsida</taxon>
        <taxon>Araceae</taxon>
        <taxon>Lemnoideae</taxon>
        <taxon>Spirodela</taxon>
    </lineage>
</organism>
<reference evidence="3 4" key="1">
    <citation type="submission" date="2019-12" db="EMBL/GenBank/DDBJ databases">
        <authorList>
            <person name="Scholz U."/>
            <person name="Mascher M."/>
            <person name="Fiebig A."/>
        </authorList>
    </citation>
    <scope>NUCLEOTIDE SEQUENCE</scope>
</reference>
<name>A0A7I8JC18_SPIIN</name>
<dbReference type="InterPro" id="IPR048297">
    <property type="entry name" value="DUF936_dom_pln"/>
</dbReference>
<sequence length="470" mass="50872">MASLVPGIVLKLLQHMNTDVKIAGEHRSSLLQVISIVPALAGGELFPKQGFYLKVSDSSHATYVSLPDEQDDLILCDKIRLGQFIYVDRLEAASPVPILRGVRPVPGRHQCIGSPEDIVATRSLSFLTPDVLQATSNGHRIDSADMGSEKEKIKSERLNIGVKEREKKADHLTRSSSSLSQWTVTAAVDRTDSFALRSKPASSRSIPSSPTNLQVASKEEIKICTKQKTETDKGHLDVPDRRTLQHSPARKKISEVIPSSRGCPDGASWVSLPPSLSKLGKAVSKHRDAAQEAAVEAMQEASASQSLIGCLSPGSSSAQTLRRRLKIVHPRGNPIVAPPTPQAARGAGVGETAELSRILEEDSRKWFLEFVNSFLDSAAKGEPLTTDRAQLAATLAALKKINDWLDEEDGAAVWAPDQQLETVQKLRTKIYEYILGHVEYAAAALSGSCNGVGVTASPRGSEWRNPKARP</sequence>
<dbReference type="Pfam" id="PF06075">
    <property type="entry name" value="DUF936"/>
    <property type="match status" value="1"/>
</dbReference>
<feature type="domain" description="DUF6857" evidence="2">
    <location>
        <begin position="264"/>
        <end position="312"/>
    </location>
</feature>
<dbReference type="EMBL" id="CACRZD030000011">
    <property type="protein sequence ID" value="CAA6667738.1"/>
    <property type="molecule type" value="Genomic_DNA"/>
</dbReference>
<dbReference type="Pfam" id="PF21647">
    <property type="entry name" value="DUF6857"/>
    <property type="match status" value="2"/>
</dbReference>
<dbReference type="InterPro" id="IPR049172">
    <property type="entry name" value="DUF6857_pln"/>
</dbReference>
<accession>A0A7I8JC18</accession>
<dbReference type="AlphaFoldDB" id="A0A7I8JC18"/>
<gene>
    <name evidence="3" type="ORF">SI7747_11014132</name>
</gene>
<dbReference type="InterPro" id="IPR010341">
    <property type="entry name" value="DUF936_pln"/>
</dbReference>
<dbReference type="Proteomes" id="UP001189122">
    <property type="component" value="Unassembled WGS sequence"/>
</dbReference>
<protein>
    <submittedName>
        <fullName evidence="3">Uncharacterized protein</fullName>
    </submittedName>
</protein>
<dbReference type="PANTHER" id="PTHR31928">
    <property type="entry name" value="EXPRESSED PROTEIN"/>
    <property type="match status" value="1"/>
</dbReference>
<evidence type="ECO:0000259" key="1">
    <source>
        <dbReference type="Pfam" id="PF06075"/>
    </source>
</evidence>
<keyword evidence="4" id="KW-1185">Reference proteome</keyword>
<evidence type="ECO:0000313" key="3">
    <source>
        <dbReference type="EMBL" id="CAA2628490.1"/>
    </source>
</evidence>
<dbReference type="PANTHER" id="PTHR31928:SF4">
    <property type="entry name" value="OS08G0541500 PROTEIN"/>
    <property type="match status" value="1"/>
</dbReference>
<feature type="domain" description="DUF6857" evidence="2">
    <location>
        <begin position="334"/>
        <end position="445"/>
    </location>
</feature>
<evidence type="ECO:0000313" key="4">
    <source>
        <dbReference type="Proteomes" id="UP001189122"/>
    </source>
</evidence>
<evidence type="ECO:0000259" key="2">
    <source>
        <dbReference type="Pfam" id="PF21647"/>
    </source>
</evidence>
<feature type="domain" description="DUF936" evidence="1">
    <location>
        <begin position="4"/>
        <end position="120"/>
    </location>
</feature>
<proteinExistence type="predicted"/>
<dbReference type="EMBL" id="LR743598">
    <property type="protein sequence ID" value="CAA2628490.1"/>
    <property type="molecule type" value="Genomic_DNA"/>
</dbReference>